<name>F5L4W5_CALTT</name>
<protein>
    <submittedName>
        <fullName evidence="1">Uncharacterized protein</fullName>
    </submittedName>
</protein>
<evidence type="ECO:0000313" key="4">
    <source>
        <dbReference type="Proteomes" id="UP000825179"/>
    </source>
</evidence>
<keyword evidence="4" id="KW-1185">Reference proteome</keyword>
<reference evidence="2" key="3">
    <citation type="submission" date="2021-08" db="EMBL/GenBank/DDBJ databases">
        <authorList>
            <person name="de Jong S."/>
            <person name="van den Broek M."/>
            <person name="Merkel A."/>
            <person name="de la Torre Cortes P."/>
            <person name="Kalamorz F."/>
            <person name="Cook G."/>
            <person name="van Loosdrecht M."/>
            <person name="McMillan D."/>
        </authorList>
    </citation>
    <scope>NUCLEOTIDE SEQUENCE</scope>
    <source>
        <strain evidence="2">TA2.A1</strain>
    </source>
</reference>
<organism evidence="1 3">
    <name type="scientific">Caldalkalibacillus thermarum (strain TA2.A1)</name>
    <dbReference type="NCBI Taxonomy" id="986075"/>
    <lineage>
        <taxon>Bacteria</taxon>
        <taxon>Bacillati</taxon>
        <taxon>Bacillota</taxon>
        <taxon>Bacilli</taxon>
        <taxon>Bacillales</taxon>
        <taxon>Bacillaceae</taxon>
        <taxon>Caldalkalibacillus</taxon>
    </lineage>
</organism>
<reference evidence="1 3" key="1">
    <citation type="journal article" date="2011" name="J. Bacteriol.">
        <title>Draft genome sequence of the thermoalkaliphilic Caldalkalibacillus thermarum strain TA2.A1.</title>
        <authorList>
            <person name="Kalamorz F."/>
            <person name="Keis S."/>
            <person name="McMillan D.G."/>
            <person name="Olsson K."/>
            <person name="Stanton J.A."/>
            <person name="Stockwell P."/>
            <person name="Black M.A."/>
            <person name="Klingeman D.M."/>
            <person name="Land M.L."/>
            <person name="Han C.S."/>
            <person name="Martin S.L."/>
            <person name="Becher S.A."/>
            <person name="Peddie C.J."/>
            <person name="Morgan H.W."/>
            <person name="Matthies D."/>
            <person name="Preiss L."/>
            <person name="Meier T."/>
            <person name="Brown S.D."/>
            <person name="Cook G.M."/>
        </authorList>
    </citation>
    <scope>NUCLEOTIDE SEQUENCE [LARGE SCALE GENOMIC DNA]</scope>
    <source>
        <strain evidence="1 3">TA2.A1</strain>
    </source>
</reference>
<dbReference type="RefSeq" id="WP_007503383.1">
    <property type="nucleotide sequence ID" value="NZ_AFCE01000094.1"/>
</dbReference>
<dbReference type="EMBL" id="AFCE01000094">
    <property type="protein sequence ID" value="EGL83617.1"/>
    <property type="molecule type" value="Genomic_DNA"/>
</dbReference>
<reference evidence="2 4" key="2">
    <citation type="journal article" date="2020" name="Extremophiles">
        <title>Genomic analysis of Caldalkalibacillus thermarum TA2.A1 reveals aerobic alkaliphilic metabolism and evolutionary hallmarks linking alkaliphilic bacteria and plant life.</title>
        <authorList>
            <person name="de Jong S.I."/>
            <person name="van den Broek M.A."/>
            <person name="Merkel A.Y."/>
            <person name="de la Torre Cortes P."/>
            <person name="Kalamorz F."/>
            <person name="Cook G.M."/>
            <person name="van Loosdrecht M.C.M."/>
            <person name="McMillan D.G.G."/>
        </authorList>
    </citation>
    <scope>NUCLEOTIDE SEQUENCE [LARGE SCALE GENOMIC DNA]</scope>
    <source>
        <strain evidence="2 4">TA2.A1</strain>
    </source>
</reference>
<dbReference type="Proteomes" id="UP000010716">
    <property type="component" value="Unassembled WGS sequence"/>
</dbReference>
<evidence type="ECO:0000313" key="3">
    <source>
        <dbReference type="Proteomes" id="UP000010716"/>
    </source>
</evidence>
<dbReference type="AlphaFoldDB" id="F5L4W5"/>
<dbReference type="KEGG" id="cthu:HUR95_15980"/>
<dbReference type="EMBL" id="CP082237">
    <property type="protein sequence ID" value="QZT33699.1"/>
    <property type="molecule type" value="Genomic_DNA"/>
</dbReference>
<proteinExistence type="predicted"/>
<sequence length="96" mass="11072">MRYTISEIAKGDHVCTAKITLSDQGNTVVGEAHVDASVEEKEDICFVNLNIFYNPELRKILDKYPETKQELQEELIEVLYETIETEKDMIETVTDF</sequence>
<evidence type="ECO:0000313" key="2">
    <source>
        <dbReference type="EMBL" id="QZT33699.1"/>
    </source>
</evidence>
<gene>
    <name evidence="1" type="ORF">CathTA2_0828</name>
    <name evidence="2" type="ORF">HUR95_15980</name>
</gene>
<accession>F5L4W5</accession>
<evidence type="ECO:0000313" key="1">
    <source>
        <dbReference type="EMBL" id="EGL83617.1"/>
    </source>
</evidence>
<dbReference type="Proteomes" id="UP000825179">
    <property type="component" value="Chromosome"/>
</dbReference>